<dbReference type="GO" id="GO:0006351">
    <property type="term" value="P:DNA-templated transcription"/>
    <property type="evidence" value="ECO:0007669"/>
    <property type="project" value="InterPro"/>
</dbReference>
<feature type="region of interest" description="Disordered" evidence="2">
    <location>
        <begin position="32"/>
        <end position="72"/>
    </location>
</feature>
<feature type="compositionally biased region" description="Polar residues" evidence="2">
    <location>
        <begin position="35"/>
        <end position="50"/>
    </location>
</feature>
<evidence type="ECO:0000256" key="2">
    <source>
        <dbReference type="SAM" id="MobiDB-lite"/>
    </source>
</evidence>
<dbReference type="STRING" id="1810919.A0A3D8RQG8"/>
<dbReference type="PANTHER" id="PTHR47655">
    <property type="entry name" value="QUINIC ACID UTILIZATION ACTIVATOR"/>
    <property type="match status" value="1"/>
</dbReference>
<dbReference type="PANTHER" id="PTHR47655:SF2">
    <property type="entry name" value="QUINIC ACID UTILIZATION ACTIVATOR"/>
    <property type="match status" value="1"/>
</dbReference>
<dbReference type="EMBL" id="PVWQ01000007">
    <property type="protein sequence ID" value="RDW76327.1"/>
    <property type="molecule type" value="Genomic_DNA"/>
</dbReference>
<dbReference type="InterPro" id="IPR052783">
    <property type="entry name" value="Metabolic/Drug-Res_Regulator"/>
</dbReference>
<keyword evidence="5" id="KW-1185">Reference proteome</keyword>
<sequence length="578" mass="63074">MPNSQPALVRLFRDPQTDRELALETWRKSKAAAHISNSTCPSPADTSTLSCDDWDEPDQGEDVPMQSDPPATVPVTAELPQPPSMLQSPLTLLGLPLPHGTAGLVDAYFTHTHSWLPMVERHELLRTMYTYPGNSASPSSSHLLLWSVVAYTAVVSGLDDSSIPSSIEILHALHKQILVETDTLSLRHVQAFAILVLLELTKGNLHSAWTLCGQTVRLLALVEPADQARYKNTFHACAFLDAVISASINRTPSMSLEEQTSIGPVDEDGMEEWDSWPGRAQDTQSQQRTAGNGPLRSLSAFNQLRQLARILTGVLYCPSDSDSVTRDSVLSEIRELRTTIENLHPYHRVHSAPSILTLYMACEFTLLSVLRRFNVTDSRTTELLLASSQRLLDLLHDSAEMSGNIRSSPLPGVFALQCQRCLERLIPGAQSSETIALKSRLIQYQQQLSRPSITAAEVDAMNRMLAIPHAGDENRITADHSSSSTKPTPLNNTSQPGIAGLGRGPYATPLSTAPDILALPLSKSPLLAGDDGFDDLFEELVTSIPNTRLEPAFAHNLGFYGGDLDTDFLSQLQQPSGG</sequence>
<feature type="region of interest" description="Disordered" evidence="2">
    <location>
        <begin position="255"/>
        <end position="293"/>
    </location>
</feature>
<dbReference type="CDD" id="cd12148">
    <property type="entry name" value="fungal_TF_MHR"/>
    <property type="match status" value="1"/>
</dbReference>
<dbReference type="GO" id="GO:0045944">
    <property type="term" value="P:positive regulation of transcription by RNA polymerase II"/>
    <property type="evidence" value="ECO:0007669"/>
    <property type="project" value="TreeGrafter"/>
</dbReference>
<evidence type="ECO:0000259" key="3">
    <source>
        <dbReference type="Pfam" id="PF04082"/>
    </source>
</evidence>
<protein>
    <recommendedName>
        <fullName evidence="3">Xylanolytic transcriptional activator regulatory domain-containing protein</fullName>
    </recommendedName>
</protein>
<dbReference type="AlphaFoldDB" id="A0A3D8RQG8"/>
<organism evidence="4 5">
    <name type="scientific">Aspergillus mulundensis</name>
    <dbReference type="NCBI Taxonomy" id="1810919"/>
    <lineage>
        <taxon>Eukaryota</taxon>
        <taxon>Fungi</taxon>
        <taxon>Dikarya</taxon>
        <taxon>Ascomycota</taxon>
        <taxon>Pezizomycotina</taxon>
        <taxon>Eurotiomycetes</taxon>
        <taxon>Eurotiomycetidae</taxon>
        <taxon>Eurotiales</taxon>
        <taxon>Aspergillaceae</taxon>
        <taxon>Aspergillus</taxon>
        <taxon>Aspergillus subgen. Nidulantes</taxon>
    </lineage>
</organism>
<proteinExistence type="predicted"/>
<accession>A0A3D8RQG8</accession>
<dbReference type="InterPro" id="IPR007219">
    <property type="entry name" value="XnlR_reg_dom"/>
</dbReference>
<evidence type="ECO:0000256" key="1">
    <source>
        <dbReference type="ARBA" id="ARBA00023242"/>
    </source>
</evidence>
<dbReference type="Pfam" id="PF04082">
    <property type="entry name" value="Fungal_trans"/>
    <property type="match status" value="1"/>
</dbReference>
<feature type="domain" description="Xylanolytic transcriptional activator regulatory" evidence="3">
    <location>
        <begin position="106"/>
        <end position="343"/>
    </location>
</feature>
<dbReference type="GO" id="GO:0003677">
    <property type="term" value="F:DNA binding"/>
    <property type="evidence" value="ECO:0007669"/>
    <property type="project" value="InterPro"/>
</dbReference>
<name>A0A3D8RQG8_9EURO</name>
<reference evidence="4 5" key="1">
    <citation type="journal article" date="2018" name="IMA Fungus">
        <title>IMA Genome-F 9: Draft genome sequence of Annulohypoxylon stygium, Aspergillus mulundensis, Berkeleyomyces basicola (syn. Thielaviopsis basicola), Ceratocystis smalleyi, two Cercospora beticola strains, Coleophoma cylindrospora, Fusarium fracticaudum, Phialophora cf. hyalina, and Morchella septimelata.</title>
        <authorList>
            <person name="Wingfield B.D."/>
            <person name="Bills G.F."/>
            <person name="Dong Y."/>
            <person name="Huang W."/>
            <person name="Nel W.J."/>
            <person name="Swalarsk-Parry B.S."/>
            <person name="Vaghefi N."/>
            <person name="Wilken P.M."/>
            <person name="An Z."/>
            <person name="de Beer Z.W."/>
            <person name="De Vos L."/>
            <person name="Chen L."/>
            <person name="Duong T.A."/>
            <person name="Gao Y."/>
            <person name="Hammerbacher A."/>
            <person name="Kikkert J.R."/>
            <person name="Li Y."/>
            <person name="Li H."/>
            <person name="Li K."/>
            <person name="Li Q."/>
            <person name="Liu X."/>
            <person name="Ma X."/>
            <person name="Naidoo K."/>
            <person name="Pethybridge S.J."/>
            <person name="Sun J."/>
            <person name="Steenkamp E.T."/>
            <person name="van der Nest M.A."/>
            <person name="van Wyk S."/>
            <person name="Wingfield M.J."/>
            <person name="Xiong C."/>
            <person name="Yue Q."/>
            <person name="Zhang X."/>
        </authorList>
    </citation>
    <scope>NUCLEOTIDE SEQUENCE [LARGE SCALE GENOMIC DNA]</scope>
    <source>
        <strain evidence="4 5">DSM 5745</strain>
    </source>
</reference>
<gene>
    <name evidence="4" type="ORF">DSM5745_06319</name>
</gene>
<dbReference type="RefSeq" id="XP_026602639.1">
    <property type="nucleotide sequence ID" value="XM_026748335.1"/>
</dbReference>
<dbReference type="Proteomes" id="UP000256690">
    <property type="component" value="Unassembled WGS sequence"/>
</dbReference>
<feature type="region of interest" description="Disordered" evidence="2">
    <location>
        <begin position="473"/>
        <end position="505"/>
    </location>
</feature>
<dbReference type="GO" id="GO:0003700">
    <property type="term" value="F:DNA-binding transcription factor activity"/>
    <property type="evidence" value="ECO:0007669"/>
    <property type="project" value="TreeGrafter"/>
</dbReference>
<comment type="caution">
    <text evidence="4">The sequence shown here is derived from an EMBL/GenBank/DDBJ whole genome shotgun (WGS) entry which is preliminary data.</text>
</comment>
<feature type="compositionally biased region" description="Acidic residues" evidence="2">
    <location>
        <begin position="52"/>
        <end position="61"/>
    </location>
</feature>
<feature type="compositionally biased region" description="Polar residues" evidence="2">
    <location>
        <begin position="479"/>
        <end position="496"/>
    </location>
</feature>
<evidence type="ECO:0000313" key="4">
    <source>
        <dbReference type="EMBL" id="RDW76327.1"/>
    </source>
</evidence>
<dbReference type="OrthoDB" id="2534600at2759"/>
<evidence type="ECO:0000313" key="5">
    <source>
        <dbReference type="Proteomes" id="UP000256690"/>
    </source>
</evidence>
<dbReference type="GeneID" id="38116689"/>
<feature type="compositionally biased region" description="Polar residues" evidence="2">
    <location>
        <begin position="281"/>
        <end position="290"/>
    </location>
</feature>
<dbReference type="GO" id="GO:0008270">
    <property type="term" value="F:zinc ion binding"/>
    <property type="evidence" value="ECO:0007669"/>
    <property type="project" value="InterPro"/>
</dbReference>
<feature type="compositionally biased region" description="Acidic residues" evidence="2">
    <location>
        <begin position="265"/>
        <end position="274"/>
    </location>
</feature>
<keyword evidence="1" id="KW-0539">Nucleus</keyword>